<sequence>MKELVEVINESVTPTHCSVHIGGTTLFFQMTPRGAWKTDKIGNWVSDNDFKEAKRQAECAMRSKKEEARFPHRPDTFAVSEEACTLALSWGRTFLHEPLPHYAITEWLIATGRWSKAREQEMRSLVAKRGARKADMTRKRKKALKEKSRREPTFF</sequence>
<gene>
    <name evidence="2" type="ORF">COU17_02340</name>
</gene>
<comment type="caution">
    <text evidence="2">The sequence shown here is derived from an EMBL/GenBank/DDBJ whole genome shotgun (WGS) entry which is preliminary data.</text>
</comment>
<evidence type="ECO:0000313" key="2">
    <source>
        <dbReference type="EMBL" id="PIT91106.1"/>
    </source>
</evidence>
<organism evidence="2 3">
    <name type="scientific">Candidatus Kaiserbacteria bacterium CG10_big_fil_rev_8_21_14_0_10_49_17</name>
    <dbReference type="NCBI Taxonomy" id="1974609"/>
    <lineage>
        <taxon>Bacteria</taxon>
        <taxon>Candidatus Kaiseribacteriota</taxon>
    </lineage>
</organism>
<protein>
    <submittedName>
        <fullName evidence="2">Uncharacterized protein</fullName>
    </submittedName>
</protein>
<dbReference type="AlphaFoldDB" id="A0A2M6WEA0"/>
<accession>A0A2M6WEA0</accession>
<evidence type="ECO:0000313" key="3">
    <source>
        <dbReference type="Proteomes" id="UP000228809"/>
    </source>
</evidence>
<dbReference type="Proteomes" id="UP000228809">
    <property type="component" value="Unassembled WGS sequence"/>
</dbReference>
<feature type="region of interest" description="Disordered" evidence="1">
    <location>
        <begin position="126"/>
        <end position="155"/>
    </location>
</feature>
<evidence type="ECO:0000256" key="1">
    <source>
        <dbReference type="SAM" id="MobiDB-lite"/>
    </source>
</evidence>
<reference evidence="3" key="1">
    <citation type="submission" date="2017-09" db="EMBL/GenBank/DDBJ databases">
        <title>Depth-based differentiation of microbial function through sediment-hosted aquifers and enrichment of novel symbionts in the deep terrestrial subsurface.</title>
        <authorList>
            <person name="Probst A.J."/>
            <person name="Ladd B."/>
            <person name="Jarett J.K."/>
            <person name="Geller-Mcgrath D.E."/>
            <person name="Sieber C.M.K."/>
            <person name="Emerson J.B."/>
            <person name="Anantharaman K."/>
            <person name="Thomas B.C."/>
            <person name="Malmstrom R."/>
            <person name="Stieglmeier M."/>
            <person name="Klingl A."/>
            <person name="Woyke T."/>
            <person name="Ryan C.M."/>
            <person name="Banfield J.F."/>
        </authorList>
    </citation>
    <scope>NUCLEOTIDE SEQUENCE [LARGE SCALE GENOMIC DNA]</scope>
</reference>
<name>A0A2M6WEA0_9BACT</name>
<proteinExistence type="predicted"/>
<dbReference type="EMBL" id="PFBJ01000011">
    <property type="protein sequence ID" value="PIT91106.1"/>
    <property type="molecule type" value="Genomic_DNA"/>
</dbReference>
<feature type="compositionally biased region" description="Basic and acidic residues" evidence="1">
    <location>
        <begin position="145"/>
        <end position="155"/>
    </location>
</feature>